<reference evidence="2 3" key="1">
    <citation type="journal article" date="2018" name="Nat. Ecol. Evol.">
        <title>Pezizomycetes genomes reveal the molecular basis of ectomycorrhizal truffle lifestyle.</title>
        <authorList>
            <person name="Murat C."/>
            <person name="Payen T."/>
            <person name="Noel B."/>
            <person name="Kuo A."/>
            <person name="Morin E."/>
            <person name="Chen J."/>
            <person name="Kohler A."/>
            <person name="Krizsan K."/>
            <person name="Balestrini R."/>
            <person name="Da Silva C."/>
            <person name="Montanini B."/>
            <person name="Hainaut M."/>
            <person name="Levati E."/>
            <person name="Barry K.W."/>
            <person name="Belfiori B."/>
            <person name="Cichocki N."/>
            <person name="Clum A."/>
            <person name="Dockter R.B."/>
            <person name="Fauchery L."/>
            <person name="Guy J."/>
            <person name="Iotti M."/>
            <person name="Le Tacon F."/>
            <person name="Lindquist E.A."/>
            <person name="Lipzen A."/>
            <person name="Malagnac F."/>
            <person name="Mello A."/>
            <person name="Molinier V."/>
            <person name="Miyauchi S."/>
            <person name="Poulain J."/>
            <person name="Riccioni C."/>
            <person name="Rubini A."/>
            <person name="Sitrit Y."/>
            <person name="Splivallo R."/>
            <person name="Traeger S."/>
            <person name="Wang M."/>
            <person name="Zifcakova L."/>
            <person name="Wipf D."/>
            <person name="Zambonelli A."/>
            <person name="Paolocci F."/>
            <person name="Nowrousian M."/>
            <person name="Ottonello S."/>
            <person name="Baldrian P."/>
            <person name="Spatafora J.W."/>
            <person name="Henrissat B."/>
            <person name="Nagy L.G."/>
            <person name="Aury J.M."/>
            <person name="Wincker P."/>
            <person name="Grigoriev I.V."/>
            <person name="Bonfante P."/>
            <person name="Martin F.M."/>
        </authorList>
    </citation>
    <scope>NUCLEOTIDE SEQUENCE [LARGE SCALE GENOMIC DNA]</scope>
    <source>
        <strain evidence="2 3">RN42</strain>
    </source>
</reference>
<dbReference type="AlphaFoldDB" id="A0A3N4IPS6"/>
<evidence type="ECO:0000256" key="1">
    <source>
        <dbReference type="SAM" id="MobiDB-lite"/>
    </source>
</evidence>
<protein>
    <submittedName>
        <fullName evidence="2">Uncharacterized protein</fullName>
    </submittedName>
</protein>
<name>A0A3N4IPS6_ASCIM</name>
<sequence>MPEEVMFIIFKNRKCVVASTSTGIVELVPDNMTVPSDLPPKKHICAHKPAPNTRLRSIGSPPHSLHQISSRPSTPLEIPGNQKIGPVLLRLPRVQRLENIDSDKLLSTCVLPQFPLA</sequence>
<evidence type="ECO:0000313" key="2">
    <source>
        <dbReference type="EMBL" id="RPA86738.1"/>
    </source>
</evidence>
<proteinExistence type="predicted"/>
<accession>A0A3N4IPS6</accession>
<keyword evidence="3" id="KW-1185">Reference proteome</keyword>
<organism evidence="2 3">
    <name type="scientific">Ascobolus immersus RN42</name>
    <dbReference type="NCBI Taxonomy" id="1160509"/>
    <lineage>
        <taxon>Eukaryota</taxon>
        <taxon>Fungi</taxon>
        <taxon>Dikarya</taxon>
        <taxon>Ascomycota</taxon>
        <taxon>Pezizomycotina</taxon>
        <taxon>Pezizomycetes</taxon>
        <taxon>Pezizales</taxon>
        <taxon>Ascobolaceae</taxon>
        <taxon>Ascobolus</taxon>
    </lineage>
</organism>
<evidence type="ECO:0000313" key="3">
    <source>
        <dbReference type="Proteomes" id="UP000275078"/>
    </source>
</evidence>
<feature type="region of interest" description="Disordered" evidence="1">
    <location>
        <begin position="51"/>
        <end position="79"/>
    </location>
</feature>
<dbReference type="Proteomes" id="UP000275078">
    <property type="component" value="Unassembled WGS sequence"/>
</dbReference>
<gene>
    <name evidence="2" type="ORF">BJ508DRAFT_301551</name>
</gene>
<dbReference type="EMBL" id="ML119648">
    <property type="protein sequence ID" value="RPA86738.1"/>
    <property type="molecule type" value="Genomic_DNA"/>
</dbReference>